<feature type="compositionally biased region" description="Basic and acidic residues" evidence="6">
    <location>
        <begin position="914"/>
        <end position="927"/>
    </location>
</feature>
<dbReference type="PROSITE" id="PS51183">
    <property type="entry name" value="JMJN"/>
    <property type="match status" value="1"/>
</dbReference>
<dbReference type="InterPro" id="IPR001606">
    <property type="entry name" value="ARID_dom"/>
</dbReference>
<dbReference type="InterPro" id="IPR013098">
    <property type="entry name" value="Ig_I-set"/>
</dbReference>
<dbReference type="Pfam" id="PF13927">
    <property type="entry name" value="Ig_3"/>
    <property type="match status" value="1"/>
</dbReference>
<dbReference type="GO" id="GO:0003677">
    <property type="term" value="F:DNA binding"/>
    <property type="evidence" value="ECO:0007669"/>
    <property type="project" value="InterPro"/>
</dbReference>
<dbReference type="SMART" id="SM00545">
    <property type="entry name" value="JmjN"/>
    <property type="match status" value="1"/>
</dbReference>
<evidence type="ECO:0000313" key="12">
    <source>
        <dbReference type="Proteomes" id="UP001168821"/>
    </source>
</evidence>
<dbReference type="Pfam" id="PF07679">
    <property type="entry name" value="I-set"/>
    <property type="match status" value="1"/>
</dbReference>
<keyword evidence="2" id="KW-0677">Repeat</keyword>
<evidence type="ECO:0000259" key="10">
    <source>
        <dbReference type="PROSITE" id="PS51184"/>
    </source>
</evidence>
<feature type="domain" description="JmjN" evidence="9">
    <location>
        <begin position="1441"/>
        <end position="1482"/>
    </location>
</feature>
<dbReference type="Pfam" id="PF01388">
    <property type="entry name" value="ARID"/>
    <property type="match status" value="1"/>
</dbReference>
<dbReference type="GO" id="GO:0009653">
    <property type="term" value="P:anatomical structure morphogenesis"/>
    <property type="evidence" value="ECO:0007669"/>
    <property type="project" value="UniProtKB-ARBA"/>
</dbReference>
<dbReference type="Proteomes" id="UP001168821">
    <property type="component" value="Unassembled WGS sequence"/>
</dbReference>
<dbReference type="InterPro" id="IPR003598">
    <property type="entry name" value="Ig_sub2"/>
</dbReference>
<protein>
    <recommendedName>
        <fullName evidence="13">Protein Jumonji</fullName>
    </recommendedName>
</protein>
<dbReference type="CDD" id="cd16870">
    <property type="entry name" value="ARID_JARD2"/>
    <property type="match status" value="1"/>
</dbReference>
<dbReference type="Gene3D" id="2.60.120.650">
    <property type="entry name" value="Cupin"/>
    <property type="match status" value="1"/>
</dbReference>
<dbReference type="Gene3D" id="1.10.150.60">
    <property type="entry name" value="ARID DNA-binding domain"/>
    <property type="match status" value="1"/>
</dbReference>
<evidence type="ECO:0000256" key="2">
    <source>
        <dbReference type="ARBA" id="ARBA00022737"/>
    </source>
</evidence>
<dbReference type="GO" id="GO:0005634">
    <property type="term" value="C:nucleus"/>
    <property type="evidence" value="ECO:0007669"/>
    <property type="project" value="UniProtKB-SubCell"/>
</dbReference>
<name>A0AA38IMY8_9CUCU</name>
<dbReference type="SUPFAM" id="SSF48726">
    <property type="entry name" value="Immunoglobulin"/>
    <property type="match status" value="3"/>
</dbReference>
<feature type="compositionally biased region" description="Basic residues" evidence="6">
    <location>
        <begin position="402"/>
        <end position="413"/>
    </location>
</feature>
<dbReference type="SMART" id="SM00558">
    <property type="entry name" value="JmjC"/>
    <property type="match status" value="1"/>
</dbReference>
<dbReference type="SMART" id="SM00409">
    <property type="entry name" value="IG"/>
    <property type="match status" value="3"/>
</dbReference>
<feature type="region of interest" description="Disordered" evidence="6">
    <location>
        <begin position="402"/>
        <end position="449"/>
    </location>
</feature>
<feature type="region of interest" description="Disordered" evidence="6">
    <location>
        <begin position="1117"/>
        <end position="1143"/>
    </location>
</feature>
<comment type="caution">
    <text evidence="11">The sequence shown here is derived from an EMBL/GenBank/DDBJ whole genome shotgun (WGS) entry which is preliminary data.</text>
</comment>
<feature type="compositionally biased region" description="Basic and acidic residues" evidence="6">
    <location>
        <begin position="523"/>
        <end position="551"/>
    </location>
</feature>
<feature type="compositionally biased region" description="Basic and acidic residues" evidence="6">
    <location>
        <begin position="875"/>
        <end position="898"/>
    </location>
</feature>
<dbReference type="InterPro" id="IPR036431">
    <property type="entry name" value="ARID_dom_sf"/>
</dbReference>
<dbReference type="CDD" id="cd00063">
    <property type="entry name" value="FN3"/>
    <property type="match status" value="1"/>
</dbReference>
<dbReference type="InterPro" id="IPR013783">
    <property type="entry name" value="Ig-like_fold"/>
</dbReference>
<feature type="region of interest" description="Disordered" evidence="6">
    <location>
        <begin position="1220"/>
        <end position="1255"/>
    </location>
</feature>
<feature type="compositionally biased region" description="Basic and acidic residues" evidence="6">
    <location>
        <begin position="612"/>
        <end position="628"/>
    </location>
</feature>
<feature type="compositionally biased region" description="Polar residues" evidence="6">
    <location>
        <begin position="978"/>
        <end position="987"/>
    </location>
</feature>
<feature type="compositionally biased region" description="Polar residues" evidence="6">
    <location>
        <begin position="1132"/>
        <end position="1143"/>
    </location>
</feature>
<feature type="compositionally biased region" description="Basic residues" evidence="6">
    <location>
        <begin position="956"/>
        <end position="965"/>
    </location>
</feature>
<dbReference type="PROSITE" id="PS50835">
    <property type="entry name" value="IG_LIKE"/>
    <property type="match status" value="2"/>
</dbReference>
<dbReference type="Pfam" id="PF02373">
    <property type="entry name" value="JmjC"/>
    <property type="match status" value="1"/>
</dbReference>
<evidence type="ECO:0000256" key="6">
    <source>
        <dbReference type="SAM" id="MobiDB-lite"/>
    </source>
</evidence>
<dbReference type="PANTHER" id="PTHR10694">
    <property type="entry name" value="LYSINE-SPECIFIC DEMETHYLASE"/>
    <property type="match status" value="1"/>
</dbReference>
<dbReference type="PROSITE" id="PS51184">
    <property type="entry name" value="JMJC"/>
    <property type="match status" value="1"/>
</dbReference>
<dbReference type="InterPro" id="IPR007110">
    <property type="entry name" value="Ig-like_dom"/>
</dbReference>
<reference evidence="11" key="1">
    <citation type="journal article" date="2023" name="G3 (Bethesda)">
        <title>Whole genome assemblies of Zophobas morio and Tenebrio molitor.</title>
        <authorList>
            <person name="Kaur S."/>
            <person name="Stinson S.A."/>
            <person name="diCenzo G.C."/>
        </authorList>
    </citation>
    <scope>NUCLEOTIDE SEQUENCE</scope>
    <source>
        <strain evidence="11">QUZm001</strain>
    </source>
</reference>
<evidence type="ECO:0000259" key="7">
    <source>
        <dbReference type="PROSITE" id="PS50835"/>
    </source>
</evidence>
<feature type="compositionally biased region" description="Low complexity" evidence="6">
    <location>
        <begin position="994"/>
        <end position="1010"/>
    </location>
</feature>
<dbReference type="Pfam" id="PF02928">
    <property type="entry name" value="zf-C5HC2"/>
    <property type="match status" value="1"/>
</dbReference>
<gene>
    <name evidence="11" type="ORF">Zmor_004871</name>
</gene>
<feature type="compositionally biased region" description="Basic and acidic residues" evidence="6">
    <location>
        <begin position="423"/>
        <end position="449"/>
    </location>
</feature>
<sequence>MDIHYVQIWRKKNSKSKDIVLFQAGIKMAATPNMKLLTNGSLEISNLHAQDTGEYECNAMDTKQNSPKIRHKVILNVPPQIELLVAKDNVTILKNGDILILTCRASGFPKPVISWHKGSSRFDIQGDVLEIPNVKHHNAGTYKCLADNKIGEPAFSFINIKVEFKPSLTIEKMIVSSENNSETELECQVHSEPRAQVVWKKDGINIVNTERIQLKTKGIQHNLILKNIQDSDFGVYVCSATNSLGTSEKSISLVSTPAIYRFVVSQTDGKPVLTWEVQSKSNLSSHELVYRRQGESEWVKVHPEDKIEVKPIEDDIYGVRYTFNKGLDPGDYEFKVRSENRKGWSEYFRTSAEAKTVEVVRDDKMTTRSVKAGLRPQIKQKMCLRSFRGRFVQKELQFRNVKKRPPPPVKKLKAAGLAGTSVKKVEEKKSDGSDYSSDDEKPLKTSEVRRLPKVVVPKIAKKSAPGPKKPMEINFRITRSNKFLSTKIVSRRQQIKQRMLLTTPKTIIKPRTLRSQTAQKARILPDTKPKILPKSKKDPEPPPKETKKREPTPPVKKVTRSTDSPKPEPKESAKKDEPNGKKETKTADNPKKIVNKPVDALKKAASPPPIKTKPEKPPVPKKEPEPVKKAKVVVKQTPENVKVETKKEVLAKKKPTVILRKAVPKPAEKKETVKKVEDVDKKAEVVKVEKESVELRTSQRPTRKTKEAAAIYMEILSHKLVNEGKADDDNVSIDSFPELPNVKKTEQRENELKAKAKTAKTSESESGETKKPTKPPKEKDKEKESDAVESKVLRSSDKKKVPQKAEEKKTAKTENPKKETVEEEKDVKKSVKEELCERKTRSANVDKNPDKVPSPVEKIKEVELKVHINAIDVETESKKLKVEKTECKEPPAKKKCPETNDSEVPTDLKKKKSNDKDKDKVEVESTKRVTRNSSQNIRHTESDDSDESFHADIRIPRKKQLTRSKVKCESENEDSQKSKTSVRTNAKTYKEYSSSESDQSTTSDVNVKPVKPSKNKKFTKTRGQQKDDQGFSDSDEEPLSKLTLNKNPLKETKEKEAPKEVSSNEKKKLDPDTKDKEKPLKHEEKEVFVKPKRECAKRPQNYLPMFSSSDEDESYFHGFQLKSDPKPRNAKTESCSHLPTTSDLSCKDIGRRFGKGKVNMSTEQIEKWLKDSAMAGNSVKNENDAMLKFGEKIPTETSHSVAGSIDTEKLKTLLITTADKPETKETKKEALKVEKDKDSDKQIPLKMPTPPTDRKLIFRHKDKSGAINVNAFSASNENSVYAFGEETEDVMKTPFRRPVRRPSSTATSKSEDEKFEEVAKPAQFRKPPLMKQDSNKSKESESEEKPQSSNEETTFYPPQPAPKLVVSQKIDKKPLPPASKCKQRLDVSDDPKYKVPSSPSASSSSSAKLYKRQTSKFRATEVLPVKLPDFPLGGCGQLVEAPTFHPNEKEFQDPIEYIEKIRPKAEQFGICRIIPPSTFKPECKVTDDMRFTAYNQYVHKMLHRWGPNFKELMAIKKYLSTQNISLTHPPWIGGMEIDLPRLYQTVQSLGGLKEVIEKKKWPKVSDAMKIPKSAQDRVTKLDDIYCKYLLPYDTLSPAEREKLFDEVETDWAKRESKSLLKAQQNVDENSTEMESESDDEAEECIVKGRSMALNAFYRIARNTMSMWFKNPEPLAEEVELEFWKHVTLKQNHICVHSGSIDSGNWGYGFAVSKNSPFARHSWNLKVLTNNSGSVLRAMGPVMGVTVPTLHVGMVFSSCCWYRDPHSLPWIEYLHTGGNKIWYGVPNSTGTAFHAALKSLVPNYCRNKSLWLPSDTVMVPPNLLIDNGVSLCRIVQEPGQFIVVFPKVFTSSLSTGYVVSESVYFAPPYWLKTGRTVFDELRNSCEPSMFSFDRLLLSIVNDARSNVEVLRQIIPAVQELCDKEKAARDKIKSLGVSATEKLPLPETPQVRKKKKLHSDDGEYECEVCNANLFVSMVSESQDDVVYCLDHAAEQIEKKKIQSKHCKLMYTYDDADLDGLVERIRAAITNKMQKKIPNKFAGMPTLLAKQ</sequence>
<feature type="domain" description="Ig-like" evidence="7">
    <location>
        <begin position="166"/>
        <end position="252"/>
    </location>
</feature>
<keyword evidence="5" id="KW-0393">Immunoglobulin domain</keyword>
<feature type="compositionally biased region" description="Basic and acidic residues" evidence="6">
    <location>
        <begin position="563"/>
        <end position="591"/>
    </location>
</feature>
<dbReference type="InterPro" id="IPR036116">
    <property type="entry name" value="FN3_sf"/>
</dbReference>
<feature type="region of interest" description="Disordered" evidence="6">
    <location>
        <begin position="722"/>
        <end position="1092"/>
    </location>
</feature>
<dbReference type="GO" id="GO:0030154">
    <property type="term" value="P:cell differentiation"/>
    <property type="evidence" value="ECO:0007669"/>
    <property type="project" value="UniProtKB-ARBA"/>
</dbReference>
<feature type="compositionally biased region" description="Low complexity" evidence="6">
    <location>
        <begin position="1396"/>
        <end position="1407"/>
    </location>
</feature>
<dbReference type="InterPro" id="IPR036179">
    <property type="entry name" value="Ig-like_dom_sf"/>
</dbReference>
<feature type="region of interest" description="Disordered" evidence="6">
    <location>
        <begin position="1287"/>
        <end position="1409"/>
    </location>
</feature>
<feature type="compositionally biased region" description="Basic and acidic residues" evidence="6">
    <location>
        <begin position="938"/>
        <end position="955"/>
    </location>
</feature>
<dbReference type="InterPro" id="IPR003599">
    <property type="entry name" value="Ig_sub"/>
</dbReference>
<feature type="compositionally biased region" description="Basic and acidic residues" evidence="6">
    <location>
        <begin position="1383"/>
        <end position="1393"/>
    </location>
</feature>
<dbReference type="InterPro" id="IPR003349">
    <property type="entry name" value="JmjN"/>
</dbReference>
<keyword evidence="4" id="KW-0539">Nucleus</keyword>
<dbReference type="CDD" id="cd00096">
    <property type="entry name" value="Ig"/>
    <property type="match status" value="1"/>
</dbReference>
<dbReference type="InterPro" id="IPR003961">
    <property type="entry name" value="FN3_dom"/>
</dbReference>
<dbReference type="InterPro" id="IPR004198">
    <property type="entry name" value="Znf_C5HC2"/>
</dbReference>
<accession>A0AA38IMY8</accession>
<evidence type="ECO:0000256" key="5">
    <source>
        <dbReference type="ARBA" id="ARBA00023319"/>
    </source>
</evidence>
<dbReference type="SMART" id="SM00501">
    <property type="entry name" value="BRIGHT"/>
    <property type="match status" value="1"/>
</dbReference>
<dbReference type="FunFam" id="1.10.150.60:FF:000012">
    <property type="entry name" value="Blast:Protein Jumonji"/>
    <property type="match status" value="1"/>
</dbReference>
<dbReference type="GO" id="GO:0006338">
    <property type="term" value="P:chromatin remodeling"/>
    <property type="evidence" value="ECO:0007669"/>
    <property type="project" value="TreeGrafter"/>
</dbReference>
<feature type="compositionally biased region" description="Basic and acidic residues" evidence="6">
    <location>
        <begin position="1220"/>
        <end position="1243"/>
    </location>
</feature>
<dbReference type="SUPFAM" id="SSF49265">
    <property type="entry name" value="Fibronectin type III"/>
    <property type="match status" value="1"/>
</dbReference>
<comment type="subcellular location">
    <subcellularLocation>
        <location evidence="1">Nucleus</location>
    </subcellularLocation>
</comment>
<dbReference type="GO" id="GO:0010468">
    <property type="term" value="P:regulation of gene expression"/>
    <property type="evidence" value="ECO:0007669"/>
    <property type="project" value="TreeGrafter"/>
</dbReference>
<evidence type="ECO:0000256" key="3">
    <source>
        <dbReference type="ARBA" id="ARBA00023157"/>
    </source>
</evidence>
<keyword evidence="3" id="KW-1015">Disulfide bond</keyword>
<dbReference type="SUPFAM" id="SSF51197">
    <property type="entry name" value="Clavaminate synthase-like"/>
    <property type="match status" value="1"/>
</dbReference>
<dbReference type="FunFam" id="2.60.40.10:FF:000032">
    <property type="entry name" value="palladin isoform X1"/>
    <property type="match status" value="1"/>
</dbReference>
<evidence type="ECO:0008006" key="13">
    <source>
        <dbReference type="Google" id="ProtNLM"/>
    </source>
</evidence>
<feature type="compositionally biased region" description="Basic and acidic residues" evidence="6">
    <location>
        <begin position="966"/>
        <end position="977"/>
    </location>
</feature>
<evidence type="ECO:0000259" key="9">
    <source>
        <dbReference type="PROSITE" id="PS51183"/>
    </source>
</evidence>
<feature type="domain" description="ARID" evidence="8">
    <location>
        <begin position="1505"/>
        <end position="1597"/>
    </location>
</feature>
<feature type="domain" description="Ig-like" evidence="7">
    <location>
        <begin position="79"/>
        <end position="156"/>
    </location>
</feature>
<evidence type="ECO:0000313" key="11">
    <source>
        <dbReference type="EMBL" id="KAJ3660422.1"/>
    </source>
</evidence>
<dbReference type="SUPFAM" id="SSF46774">
    <property type="entry name" value="ARID-like"/>
    <property type="match status" value="1"/>
</dbReference>
<feature type="compositionally biased region" description="Basic residues" evidence="6">
    <location>
        <begin position="1011"/>
        <end position="1020"/>
    </location>
</feature>
<feature type="compositionally biased region" description="Basic and acidic residues" evidence="6">
    <location>
        <begin position="857"/>
        <end position="866"/>
    </location>
</feature>
<feature type="compositionally biased region" description="Basic and acidic residues" evidence="6">
    <location>
        <begin position="1333"/>
        <end position="1346"/>
    </location>
</feature>
<feature type="region of interest" description="Disordered" evidence="6">
    <location>
        <begin position="506"/>
        <end position="633"/>
    </location>
</feature>
<feature type="compositionally biased region" description="Basic and acidic residues" evidence="6">
    <location>
        <begin position="741"/>
        <end position="840"/>
    </location>
</feature>
<dbReference type="Gene3D" id="2.60.40.10">
    <property type="entry name" value="Immunoglobulins"/>
    <property type="match status" value="4"/>
</dbReference>
<feature type="compositionally biased region" description="Basic and acidic residues" evidence="6">
    <location>
        <begin position="1048"/>
        <end position="1092"/>
    </location>
</feature>
<evidence type="ECO:0000256" key="1">
    <source>
        <dbReference type="ARBA" id="ARBA00004123"/>
    </source>
</evidence>
<proteinExistence type="predicted"/>
<dbReference type="PROSITE" id="PS51011">
    <property type="entry name" value="ARID"/>
    <property type="match status" value="1"/>
</dbReference>
<feature type="domain" description="JmjC" evidence="10">
    <location>
        <begin position="1716"/>
        <end position="1881"/>
    </location>
</feature>
<evidence type="ECO:0000256" key="4">
    <source>
        <dbReference type="ARBA" id="ARBA00023242"/>
    </source>
</evidence>
<dbReference type="SMART" id="SM01014">
    <property type="entry name" value="ARID"/>
    <property type="match status" value="1"/>
</dbReference>
<keyword evidence="12" id="KW-1185">Reference proteome</keyword>
<dbReference type="Pfam" id="PF02375">
    <property type="entry name" value="JmjN"/>
    <property type="match status" value="1"/>
</dbReference>
<feature type="compositionally biased region" description="Basic and acidic residues" evidence="6">
    <location>
        <begin position="1309"/>
        <end position="1319"/>
    </location>
</feature>
<dbReference type="GO" id="GO:0000785">
    <property type="term" value="C:chromatin"/>
    <property type="evidence" value="ECO:0007669"/>
    <property type="project" value="TreeGrafter"/>
</dbReference>
<evidence type="ECO:0000259" key="8">
    <source>
        <dbReference type="PROSITE" id="PS51011"/>
    </source>
</evidence>
<dbReference type="InterPro" id="IPR003347">
    <property type="entry name" value="JmjC_dom"/>
</dbReference>
<dbReference type="SMART" id="SM00408">
    <property type="entry name" value="IGc2"/>
    <property type="match status" value="2"/>
</dbReference>
<dbReference type="PANTHER" id="PTHR10694:SF113">
    <property type="entry name" value="PROTEIN JUMONJI"/>
    <property type="match status" value="1"/>
</dbReference>
<organism evidence="11 12">
    <name type="scientific">Zophobas morio</name>
    <dbReference type="NCBI Taxonomy" id="2755281"/>
    <lineage>
        <taxon>Eukaryota</taxon>
        <taxon>Metazoa</taxon>
        <taxon>Ecdysozoa</taxon>
        <taxon>Arthropoda</taxon>
        <taxon>Hexapoda</taxon>
        <taxon>Insecta</taxon>
        <taxon>Pterygota</taxon>
        <taxon>Neoptera</taxon>
        <taxon>Endopterygota</taxon>
        <taxon>Coleoptera</taxon>
        <taxon>Polyphaga</taxon>
        <taxon>Cucujiformia</taxon>
        <taxon>Tenebrionidae</taxon>
        <taxon>Zophobas</taxon>
    </lineage>
</organism>
<dbReference type="EMBL" id="JALNTZ010000002">
    <property type="protein sequence ID" value="KAJ3660422.1"/>
    <property type="molecule type" value="Genomic_DNA"/>
</dbReference>